<protein>
    <submittedName>
        <fullName evidence="1">Uncharacterized protein</fullName>
    </submittedName>
</protein>
<keyword evidence="2" id="KW-1185">Reference proteome</keyword>
<comment type="caution">
    <text evidence="1">The sequence shown here is derived from an EMBL/GenBank/DDBJ whole genome shotgun (WGS) entry which is preliminary data.</text>
</comment>
<dbReference type="RefSeq" id="WP_264852350.1">
    <property type="nucleotide sequence ID" value="NZ_BRXR01000002.1"/>
</dbReference>
<dbReference type="Proteomes" id="UP001208567">
    <property type="component" value="Unassembled WGS sequence"/>
</dbReference>
<dbReference type="EMBL" id="BRXR01000002">
    <property type="protein sequence ID" value="GLC32889.1"/>
    <property type="molecule type" value="Genomic_DNA"/>
</dbReference>
<gene>
    <name evidence="1" type="ORF">bsdE14_42990</name>
</gene>
<organism evidence="1 2">
    <name type="scientific">Clostridium omnivorum</name>
    <dbReference type="NCBI Taxonomy" id="1604902"/>
    <lineage>
        <taxon>Bacteria</taxon>
        <taxon>Bacillati</taxon>
        <taxon>Bacillota</taxon>
        <taxon>Clostridia</taxon>
        <taxon>Eubacteriales</taxon>
        <taxon>Clostridiaceae</taxon>
        <taxon>Clostridium</taxon>
    </lineage>
</organism>
<accession>A0ABQ5ND24</accession>
<proteinExistence type="predicted"/>
<reference evidence="1 2" key="1">
    <citation type="journal article" date="2024" name="Int. J. Syst. Evol. Microbiol.">
        <title>Clostridium omnivorum sp. nov., isolated from anoxic soil under the treatment of reductive soil disinfestation.</title>
        <authorList>
            <person name="Ueki A."/>
            <person name="Tonouchi A."/>
            <person name="Kaku N."/>
            <person name="Honma S."/>
            <person name="Ueki K."/>
        </authorList>
    </citation>
    <scope>NUCLEOTIDE SEQUENCE [LARGE SCALE GENOMIC DNA]</scope>
    <source>
        <strain evidence="1 2">E14</strain>
    </source>
</reference>
<evidence type="ECO:0000313" key="1">
    <source>
        <dbReference type="EMBL" id="GLC32889.1"/>
    </source>
</evidence>
<sequence>MRGDVTRRIVEYMNSESQKVFNKYHICVIRECLTIEYQDRKNKGLIINSKSKKGKQEIYTRVSNIAKEAYKQNLDPEDIYLFKKCRLLEYEDRTGKCPWGYEIARKYLGYDKETGKELRGD</sequence>
<name>A0ABQ5ND24_9CLOT</name>
<evidence type="ECO:0000313" key="2">
    <source>
        <dbReference type="Proteomes" id="UP001208567"/>
    </source>
</evidence>